<dbReference type="Gene3D" id="1.10.472.10">
    <property type="entry name" value="Cyclin-like"/>
    <property type="match status" value="1"/>
</dbReference>
<dbReference type="InterPro" id="IPR039361">
    <property type="entry name" value="Cyclin"/>
</dbReference>
<comment type="caution">
    <text evidence="5">The sequence shown here is derived from an EMBL/GenBank/DDBJ whole genome shotgun (WGS) entry which is preliminary data.</text>
</comment>
<evidence type="ECO:0000256" key="1">
    <source>
        <dbReference type="ARBA" id="ARBA00022618"/>
    </source>
</evidence>
<evidence type="ECO:0000313" key="5">
    <source>
        <dbReference type="EMBL" id="KAL1496830.1"/>
    </source>
</evidence>
<dbReference type="GO" id="GO:0004672">
    <property type="term" value="F:protein kinase activity"/>
    <property type="evidence" value="ECO:0007669"/>
    <property type="project" value="InterPro"/>
</dbReference>
<evidence type="ECO:0000259" key="4">
    <source>
        <dbReference type="PROSITE" id="PS50011"/>
    </source>
</evidence>
<dbReference type="EMBL" id="JBGBPQ010000028">
    <property type="protein sequence ID" value="KAL1496830.1"/>
    <property type="molecule type" value="Genomic_DNA"/>
</dbReference>
<proteinExistence type="predicted"/>
<keyword evidence="6" id="KW-1185">Reference proteome</keyword>
<dbReference type="GO" id="GO:0005524">
    <property type="term" value="F:ATP binding"/>
    <property type="evidence" value="ECO:0007669"/>
    <property type="project" value="InterPro"/>
</dbReference>
<dbReference type="PROSITE" id="PS50011">
    <property type="entry name" value="PROTEIN_KINASE_DOM"/>
    <property type="match status" value="1"/>
</dbReference>
<dbReference type="FunFam" id="1.10.472.10:FF:000001">
    <property type="entry name" value="G2/mitotic-specific cyclin"/>
    <property type="match status" value="1"/>
</dbReference>
<dbReference type="GO" id="GO:0051301">
    <property type="term" value="P:cell division"/>
    <property type="evidence" value="ECO:0007669"/>
    <property type="project" value="UniProtKB-KW"/>
</dbReference>
<gene>
    <name evidence="5" type="ORF">AB1Y20_014416</name>
</gene>
<feature type="domain" description="Protein kinase" evidence="4">
    <location>
        <begin position="130"/>
        <end position="410"/>
    </location>
</feature>
<dbReference type="Pfam" id="PF00134">
    <property type="entry name" value="Cyclin_N"/>
    <property type="match status" value="1"/>
</dbReference>
<evidence type="ECO:0000256" key="3">
    <source>
        <dbReference type="ARBA" id="ARBA00023306"/>
    </source>
</evidence>
<organism evidence="5 6">
    <name type="scientific">Prymnesium parvum</name>
    <name type="common">Toxic golden alga</name>
    <dbReference type="NCBI Taxonomy" id="97485"/>
    <lineage>
        <taxon>Eukaryota</taxon>
        <taxon>Haptista</taxon>
        <taxon>Haptophyta</taxon>
        <taxon>Prymnesiophyceae</taxon>
        <taxon>Prymnesiales</taxon>
        <taxon>Prymnesiaceae</taxon>
        <taxon>Prymnesium</taxon>
    </lineage>
</organism>
<dbReference type="InterPro" id="IPR011009">
    <property type="entry name" value="Kinase-like_dom_sf"/>
</dbReference>
<evidence type="ECO:0000313" key="6">
    <source>
        <dbReference type="Proteomes" id="UP001515480"/>
    </source>
</evidence>
<protein>
    <recommendedName>
        <fullName evidence="4">Protein kinase domain-containing protein</fullName>
    </recommendedName>
</protein>
<dbReference type="InterPro" id="IPR013763">
    <property type="entry name" value="Cyclin-like_dom"/>
</dbReference>
<keyword evidence="3" id="KW-0131">Cell cycle</keyword>
<name>A0AB34IF64_PRYPA</name>
<dbReference type="SUPFAM" id="SSF56112">
    <property type="entry name" value="Protein kinase-like (PK-like)"/>
    <property type="match status" value="1"/>
</dbReference>
<dbReference type="Gene3D" id="1.10.510.10">
    <property type="entry name" value="Transferase(Phosphotransferase) domain 1"/>
    <property type="match status" value="1"/>
</dbReference>
<keyword evidence="2" id="KW-0195">Cyclin</keyword>
<dbReference type="PANTHER" id="PTHR10177">
    <property type="entry name" value="CYCLINS"/>
    <property type="match status" value="1"/>
</dbReference>
<keyword evidence="1" id="KW-0132">Cell division</keyword>
<dbReference type="Pfam" id="PF00069">
    <property type="entry name" value="Pkinase"/>
    <property type="match status" value="1"/>
</dbReference>
<dbReference type="Proteomes" id="UP001515480">
    <property type="component" value="Unassembled WGS sequence"/>
</dbReference>
<accession>A0AB34IF64</accession>
<dbReference type="InterPro" id="IPR000719">
    <property type="entry name" value="Prot_kinase_dom"/>
</dbReference>
<dbReference type="SMART" id="SM00220">
    <property type="entry name" value="S_TKc"/>
    <property type="match status" value="1"/>
</dbReference>
<dbReference type="SMART" id="SM00385">
    <property type="entry name" value="CYCLIN"/>
    <property type="match status" value="1"/>
</dbReference>
<dbReference type="SUPFAM" id="SSF47954">
    <property type="entry name" value="Cyclin-like"/>
    <property type="match status" value="1"/>
</dbReference>
<dbReference type="InterPro" id="IPR006671">
    <property type="entry name" value="Cyclin_N"/>
</dbReference>
<dbReference type="AlphaFoldDB" id="A0AB34IF64"/>
<sequence length="781" mass="86969">MAPLRSQTNSLSAGTARQLKSPCAGSVARRAELSDRAELRLDDLPDELLLHALTHLACTEAVPGGLDEHAPAFREGGDALVLGRRSGALRLWQVIGAVSKRWQTLAAGVKPIQALRAMEAGDDLNWKVFRELPGEVGAACWAASSTSREEGKADVWKSVALSASEKSVVLVRKCNDEGVSYDIVRWVGCLQGMHHPCIAALQMLRASHSVERGTWMHAGFEHVHTSLQQIVYGTLERTSHTVIGRALPDLMLRSFMYQLLSALACCHARGISHGNLAPYRVLAISLAPDQYLLKLADFGFSPPAAALCNDELPIRPSRASPELSQDHKFKRYGPANDIWALGTVFAEMACGNRDPTVYMMIQDLDATNEQTMADNLPTMSDNARDLLRKMLRSDPRERISAADALHHPYFEGLHGECEVVARYLPQSMPPPPRFLQVRVARQWSPLDDFMAKQPDLNARMWTILYDWLSVVSSKFKFVPRSLQLACNFMLRYMSAVKVQRKSLQLVGIGALCLACKHEEVMIPNISDFLYICDSAYGFHELMQMEVDMLNTLQLHLHVPSCHDMLLPMLVEMNAALPYPDGSEPSILSKWCDCLTLLGHANYHVVLHDPSTLARCVGTLASLLCNGTARTPDREGTLHGDGRSYMSSDEDWECLRELVKGVEAAVKDSREMLVKCHSNFVALRPLQDILDELCPEPKRQTMLKPREIRRALEKYYSVEHTRGNDTYLQPDEEPEPKKAYMRSGAGASATFNIVSVTCAIGRQLLHDRNKKQAAEQCALVIR</sequence>
<dbReference type="InterPro" id="IPR036915">
    <property type="entry name" value="Cyclin-like_sf"/>
</dbReference>
<evidence type="ECO:0000256" key="2">
    <source>
        <dbReference type="ARBA" id="ARBA00023127"/>
    </source>
</evidence>
<reference evidence="5 6" key="1">
    <citation type="journal article" date="2024" name="Science">
        <title>Giant polyketide synthase enzymes in the biosynthesis of giant marine polyether toxins.</title>
        <authorList>
            <person name="Fallon T.R."/>
            <person name="Shende V.V."/>
            <person name="Wierzbicki I.H."/>
            <person name="Pendleton A.L."/>
            <person name="Watervoot N.F."/>
            <person name="Auber R.P."/>
            <person name="Gonzalez D.J."/>
            <person name="Wisecaver J.H."/>
            <person name="Moore B.S."/>
        </authorList>
    </citation>
    <scope>NUCLEOTIDE SEQUENCE [LARGE SCALE GENOMIC DNA]</scope>
    <source>
        <strain evidence="5 6">12B1</strain>
    </source>
</reference>